<dbReference type="SUPFAM" id="SSF52317">
    <property type="entry name" value="Class I glutamine amidotransferase-like"/>
    <property type="match status" value="1"/>
</dbReference>
<feature type="domain" description="Glutamine amidotransferase" evidence="1">
    <location>
        <begin position="77"/>
        <end position="210"/>
    </location>
</feature>
<evidence type="ECO:0000313" key="2">
    <source>
        <dbReference type="EMBL" id="ANZ77471.1"/>
    </source>
</evidence>
<reference evidence="2 3" key="1">
    <citation type="submission" date="2016-02" db="EMBL/GenBank/DDBJ databases">
        <title>Comparative genomic and transcriptomic foundation for Pichia pastoris.</title>
        <authorList>
            <person name="Love K.R."/>
            <person name="Shah K.A."/>
            <person name="Whittaker C.A."/>
            <person name="Wu J."/>
            <person name="Bartlett M.C."/>
            <person name="Ma D."/>
            <person name="Leeson R.L."/>
            <person name="Priest M."/>
            <person name="Young S.K."/>
            <person name="Love J.C."/>
        </authorList>
    </citation>
    <scope>NUCLEOTIDE SEQUENCE [LARGE SCALE GENOMIC DNA]</scope>
    <source>
        <strain evidence="2 3">ATCC 28485</strain>
    </source>
</reference>
<evidence type="ECO:0000259" key="1">
    <source>
        <dbReference type="Pfam" id="PF00117"/>
    </source>
</evidence>
<proteinExistence type="predicted"/>
<gene>
    <name evidence="2" type="primary">YLR126C</name>
    <name evidence="2" type="ORF">ATY40_BA7505229</name>
</gene>
<dbReference type="Proteomes" id="UP000094565">
    <property type="component" value="Chromosome 4"/>
</dbReference>
<dbReference type="OrthoDB" id="92161at2759"/>
<dbReference type="Gene3D" id="3.40.50.880">
    <property type="match status" value="1"/>
</dbReference>
<dbReference type="InterPro" id="IPR044992">
    <property type="entry name" value="ChyE-like"/>
</dbReference>
<accession>A0A1B2JHU3</accession>
<evidence type="ECO:0000313" key="3">
    <source>
        <dbReference type="Proteomes" id="UP000094565"/>
    </source>
</evidence>
<dbReference type="Pfam" id="PF00117">
    <property type="entry name" value="GATase"/>
    <property type="match status" value="1"/>
</dbReference>
<organism evidence="2 3">
    <name type="scientific">Komagataella pastoris</name>
    <name type="common">Yeast</name>
    <name type="synonym">Pichia pastoris</name>
    <dbReference type="NCBI Taxonomy" id="4922"/>
    <lineage>
        <taxon>Eukaryota</taxon>
        <taxon>Fungi</taxon>
        <taxon>Dikarya</taxon>
        <taxon>Ascomycota</taxon>
        <taxon>Saccharomycotina</taxon>
        <taxon>Pichiomycetes</taxon>
        <taxon>Pichiales</taxon>
        <taxon>Pichiaceae</taxon>
        <taxon>Komagataella</taxon>
    </lineage>
</organism>
<sequence>MTKSTFIAVLNLDQQNPDLFAYGDYGDMGMLLMRNAGIVDQELRKYNVIDRMEFPSQDSLQNVTAIYITGSKYDSWRYSEYEWMQKLIAFIQDVYFNHKIPLIGICFGHQIIAIALGGTAKKVGWEIGTEKVQVSLTDDDIQTLTGNSRKVAKGLAEKGSFLVSEYHQDAVTKIPAETINYGSTSNQQIQGLINDRVFTFQGHPEFPTEVEYSLLKKRIDTVGKELYEDALKRKDEDDGPFLGQLIKSFIGI</sequence>
<keyword evidence="3" id="KW-1185">Reference proteome</keyword>
<dbReference type="EMBL" id="CP014587">
    <property type="protein sequence ID" value="ANZ77471.1"/>
    <property type="molecule type" value="Genomic_DNA"/>
</dbReference>
<dbReference type="CDD" id="cd01741">
    <property type="entry name" value="GATase1_1"/>
    <property type="match status" value="1"/>
</dbReference>
<dbReference type="PROSITE" id="PS51273">
    <property type="entry name" value="GATASE_TYPE_1"/>
    <property type="match status" value="1"/>
</dbReference>
<dbReference type="PANTHER" id="PTHR42695:SF5">
    <property type="entry name" value="GLUTAMINE AMIDOTRANSFERASE YLR126C-RELATED"/>
    <property type="match status" value="1"/>
</dbReference>
<dbReference type="AlphaFoldDB" id="A0A1B2JHU3"/>
<dbReference type="InterPro" id="IPR017926">
    <property type="entry name" value="GATASE"/>
</dbReference>
<protein>
    <submittedName>
        <fullName evidence="2">BA75_05229T0</fullName>
    </submittedName>
</protein>
<dbReference type="GO" id="GO:0005829">
    <property type="term" value="C:cytosol"/>
    <property type="evidence" value="ECO:0007669"/>
    <property type="project" value="TreeGrafter"/>
</dbReference>
<name>A0A1B2JHU3_PICPA</name>
<dbReference type="PANTHER" id="PTHR42695">
    <property type="entry name" value="GLUTAMINE AMIDOTRANSFERASE YLR126C-RELATED"/>
    <property type="match status" value="1"/>
</dbReference>
<dbReference type="InterPro" id="IPR029062">
    <property type="entry name" value="Class_I_gatase-like"/>
</dbReference>